<dbReference type="InterPro" id="IPR012910">
    <property type="entry name" value="Plug_dom"/>
</dbReference>
<dbReference type="SUPFAM" id="SSF49464">
    <property type="entry name" value="Carboxypeptidase regulatory domain-like"/>
    <property type="match status" value="1"/>
</dbReference>
<dbReference type="Pfam" id="PF13715">
    <property type="entry name" value="CarbopepD_reg_2"/>
    <property type="match status" value="1"/>
</dbReference>
<dbReference type="Pfam" id="PF07715">
    <property type="entry name" value="Plug"/>
    <property type="match status" value="1"/>
</dbReference>
<dbReference type="RefSeq" id="WP_141409047.1">
    <property type="nucleotide sequence ID" value="NZ_CP041230.1"/>
</dbReference>
<dbReference type="InterPro" id="IPR039426">
    <property type="entry name" value="TonB-dep_rcpt-like"/>
</dbReference>
<name>A0AAI9S5A0_9BACE</name>
<comment type="subcellular location">
    <subcellularLocation>
        <location evidence="1 7">Cell outer membrane</location>
        <topology evidence="1 7">Multi-pass membrane protein</topology>
    </subcellularLocation>
</comment>
<dbReference type="NCBIfam" id="TIGR04057">
    <property type="entry name" value="SusC_RagA_signa"/>
    <property type="match status" value="1"/>
</dbReference>
<dbReference type="NCBIfam" id="TIGR04056">
    <property type="entry name" value="OMP_RagA_SusC"/>
    <property type="match status" value="1"/>
</dbReference>
<evidence type="ECO:0000256" key="4">
    <source>
        <dbReference type="ARBA" id="ARBA00022692"/>
    </source>
</evidence>
<dbReference type="InterPro" id="IPR036942">
    <property type="entry name" value="Beta-barrel_TonB_sf"/>
</dbReference>
<keyword evidence="2 7" id="KW-0813">Transport</keyword>
<dbReference type="GO" id="GO:0009279">
    <property type="term" value="C:cell outer membrane"/>
    <property type="evidence" value="ECO:0007669"/>
    <property type="project" value="UniProtKB-SubCell"/>
</dbReference>
<feature type="region of interest" description="Disordered" evidence="8">
    <location>
        <begin position="280"/>
        <end position="299"/>
    </location>
</feature>
<evidence type="ECO:0000259" key="9">
    <source>
        <dbReference type="SMART" id="SM00965"/>
    </source>
</evidence>
<evidence type="ECO:0000256" key="3">
    <source>
        <dbReference type="ARBA" id="ARBA00022452"/>
    </source>
</evidence>
<dbReference type="EMBL" id="VYQC01000001">
    <property type="protein sequence ID" value="KAA9050943.1"/>
    <property type="molecule type" value="Genomic_DNA"/>
</dbReference>
<dbReference type="PROSITE" id="PS52016">
    <property type="entry name" value="TONB_DEPENDENT_REC_3"/>
    <property type="match status" value="1"/>
</dbReference>
<comment type="caution">
    <text evidence="10">The sequence shown here is derived from an EMBL/GenBank/DDBJ whole genome shotgun (WGS) entry which is preliminary data.</text>
</comment>
<organism evidence="10 11">
    <name type="scientific">Bacteroides xylanisolvens</name>
    <dbReference type="NCBI Taxonomy" id="371601"/>
    <lineage>
        <taxon>Bacteria</taxon>
        <taxon>Pseudomonadati</taxon>
        <taxon>Bacteroidota</taxon>
        <taxon>Bacteroidia</taxon>
        <taxon>Bacteroidales</taxon>
        <taxon>Bacteroidaceae</taxon>
        <taxon>Bacteroides</taxon>
    </lineage>
</organism>
<sequence length="1101" mass="121936">MRISLVLLFAVVLQLSAENGYAQKIGVVISMSNASIEQVLNKIEESSDYVFLYNDKTIQTNRIVSVSNKSGKILDILDDIFRGTNVTYTMVDKQIILSTQKLNVADQSDNKILLKGIVKDAGGEPLIGVNVKAQGASGTITDIDGNFIIQVKIGESIEFSYVGYMPQTVKVTGNQPLNIILQEDNKVLSEVVVTALGIKREAKALTYNVQELKSDAITGVKDASFVTSLQGKIAGVTINQSANGIGGSTRVVMRGTKSLFGDNNALYVVDGIPLSSMRSEQPMGSFEVPDGGDSDGISSLNPDDIETMSVLTGAAAAALYGAAGANGVVLITTKKGTEGKLSVSYSNDTQFLMPFVMPKFQNTYGRKKEGVFESWGNKLATPSSYDPQDFFQTGFTETNSLSVTSGTDRNQTYFSASSINAAGIIPNNKYNRYNFTLRNTTELIKDRLTLDMSASYIIQNNQNMISQGQAHNPLVPLYLFPPSDDIEKYKTYEHYNAERNFNTQFWPYGNKNLAMQNPWWIVNREFFNNNKQRYMFTGSLNWKITSWMRATGRLRVDNSEDTYTRKISASSDKLFASDYGNYQKMRTQYKNFYADAILNIDKKFGIWGVNANIGGSVTDEIMGDVTGFEGNLVTVPNLFTVENIDRNDAETNMLGGTGVHYNSQSAFATVQFSYKSALFLDVTGRNDWASTFAFTSNEKKGYFYPSVGLSFVPTEIFDLSKTPISFMKLRASYSEVGNAPKPYVSSLSYKIIRGKIEDLPSLPATGLKPERTKAFEVGANIRLFKDKINLDVTYYSSNTYNQFFTLDAAPSTGYKEYHVNSGKVKNWGVEAMLGYKEKLGQVNWNSTLTFTMNRNKIKELLSESARNPITNERVILPYMDIVTMGTYKQRIEEGGSIGDIYVQGLKTDHQGYIYVNPQDGSVQADSENWIKAGNSAPKYNFGWNNTFSYKGFSLGFLIDARLGGICVSATQALMDRFGTSQASADARDNGGVMVNGGKVNTEKYYSVVGGGTTGLLAFYTYSATNVRLREATLGYTFPDQWFRGAVKNVKLSLIGKNLFMFYHKAPFDPELASSTGTYYQGIDFFMQPSLRNVGFSLKFQF</sequence>
<evidence type="ECO:0000313" key="11">
    <source>
        <dbReference type="Proteomes" id="UP000327007"/>
    </source>
</evidence>
<accession>A0AAI9S5A0</accession>
<dbReference type="InterPro" id="IPR023997">
    <property type="entry name" value="TonB-dep_OMP_SusC/RagA_CS"/>
</dbReference>
<evidence type="ECO:0000256" key="8">
    <source>
        <dbReference type="SAM" id="MobiDB-lite"/>
    </source>
</evidence>
<keyword evidence="6 7" id="KW-0998">Cell outer membrane</keyword>
<dbReference type="Gene3D" id="2.170.130.10">
    <property type="entry name" value="TonB-dependent receptor, plug domain"/>
    <property type="match status" value="1"/>
</dbReference>
<dbReference type="Pfam" id="PF07660">
    <property type="entry name" value="STN"/>
    <property type="match status" value="1"/>
</dbReference>
<dbReference type="Gene3D" id="2.60.40.1120">
    <property type="entry name" value="Carboxypeptidase-like, regulatory domain"/>
    <property type="match status" value="1"/>
</dbReference>
<evidence type="ECO:0000256" key="2">
    <source>
        <dbReference type="ARBA" id="ARBA00022448"/>
    </source>
</evidence>
<keyword evidence="5 7" id="KW-0472">Membrane</keyword>
<comment type="similarity">
    <text evidence="7">Belongs to the TonB-dependent receptor family.</text>
</comment>
<feature type="domain" description="Secretin/TonB short N-terminal" evidence="9">
    <location>
        <begin position="49"/>
        <end position="100"/>
    </location>
</feature>
<gene>
    <name evidence="10" type="ORF">F6S82_01540</name>
</gene>
<dbReference type="InterPro" id="IPR037066">
    <property type="entry name" value="Plug_dom_sf"/>
</dbReference>
<dbReference type="Gene3D" id="2.40.170.20">
    <property type="entry name" value="TonB-dependent receptor, beta-barrel domain"/>
    <property type="match status" value="1"/>
</dbReference>
<dbReference type="InterPro" id="IPR008969">
    <property type="entry name" value="CarboxyPept-like_regulatory"/>
</dbReference>
<evidence type="ECO:0000256" key="5">
    <source>
        <dbReference type="ARBA" id="ARBA00023136"/>
    </source>
</evidence>
<reference evidence="11" key="1">
    <citation type="journal article" date="2018" name="J. Anim. Genet.">
        <title>Acquired interbacterial defense systems protect against interspecies antagonism in the human gut microbiome.</title>
        <authorList>
            <person name="Ross B.D."/>
            <person name="Verster A.J."/>
            <person name="Radey M.C."/>
            <person name="Schmidtke D.T."/>
            <person name="Pope C.E."/>
            <person name="Hoffman L.R."/>
            <person name="Hajjar A."/>
            <person name="Peterson S.B."/>
            <person name="Borenstein E."/>
            <person name="Mougous J."/>
        </authorList>
    </citation>
    <scope>NUCLEOTIDE SEQUENCE [LARGE SCALE GENOMIC DNA]</scope>
    <source>
        <strain evidence="11">H204</strain>
    </source>
</reference>
<dbReference type="SUPFAM" id="SSF56935">
    <property type="entry name" value="Porins"/>
    <property type="match status" value="1"/>
</dbReference>
<evidence type="ECO:0000256" key="6">
    <source>
        <dbReference type="ARBA" id="ARBA00023237"/>
    </source>
</evidence>
<evidence type="ECO:0000256" key="1">
    <source>
        <dbReference type="ARBA" id="ARBA00004571"/>
    </source>
</evidence>
<dbReference type="AlphaFoldDB" id="A0AAI9S5A0"/>
<dbReference type="SMART" id="SM00965">
    <property type="entry name" value="STN"/>
    <property type="match status" value="1"/>
</dbReference>
<evidence type="ECO:0000313" key="10">
    <source>
        <dbReference type="EMBL" id="KAA9050943.1"/>
    </source>
</evidence>
<dbReference type="InterPro" id="IPR011662">
    <property type="entry name" value="Secretin/TonB_short_N"/>
</dbReference>
<keyword evidence="3 7" id="KW-1134">Transmembrane beta strand</keyword>
<dbReference type="Proteomes" id="UP000327007">
    <property type="component" value="Unassembled WGS sequence"/>
</dbReference>
<evidence type="ECO:0000256" key="7">
    <source>
        <dbReference type="PROSITE-ProRule" id="PRU01360"/>
    </source>
</evidence>
<protein>
    <submittedName>
        <fullName evidence="10">SusC/RagA family TonB-linked outer membrane protein</fullName>
    </submittedName>
</protein>
<dbReference type="InterPro" id="IPR023996">
    <property type="entry name" value="TonB-dep_OMP_SusC/RagA"/>
</dbReference>
<proteinExistence type="inferred from homology"/>
<keyword evidence="4 7" id="KW-0812">Transmembrane</keyword>